<name>F4S8Z7_MELLP</name>
<proteinExistence type="predicted"/>
<dbReference type="VEuPathDB" id="FungiDB:MELLADRAFT_95065"/>
<dbReference type="InParanoid" id="F4S8Z7"/>
<reference evidence="2" key="1">
    <citation type="journal article" date="2011" name="Proc. Natl. Acad. Sci. U.S.A.">
        <title>Obligate biotrophy features unraveled by the genomic analysis of rust fungi.</title>
        <authorList>
            <person name="Duplessis S."/>
            <person name="Cuomo C.A."/>
            <person name="Lin Y.-C."/>
            <person name="Aerts A."/>
            <person name="Tisserant E."/>
            <person name="Veneault-Fourrey C."/>
            <person name="Joly D.L."/>
            <person name="Hacquard S."/>
            <person name="Amselem J."/>
            <person name="Cantarel B.L."/>
            <person name="Chiu R."/>
            <person name="Coutinho P.M."/>
            <person name="Feau N."/>
            <person name="Field M."/>
            <person name="Frey P."/>
            <person name="Gelhaye E."/>
            <person name="Goldberg J."/>
            <person name="Grabherr M.G."/>
            <person name="Kodira C.D."/>
            <person name="Kohler A."/>
            <person name="Kuees U."/>
            <person name="Lindquist E.A."/>
            <person name="Lucas S.M."/>
            <person name="Mago R."/>
            <person name="Mauceli E."/>
            <person name="Morin E."/>
            <person name="Murat C."/>
            <person name="Pangilinan J.L."/>
            <person name="Park R."/>
            <person name="Pearson M."/>
            <person name="Quesneville H."/>
            <person name="Rouhier N."/>
            <person name="Sakthikumar S."/>
            <person name="Salamov A.A."/>
            <person name="Schmutz J."/>
            <person name="Selles B."/>
            <person name="Shapiro H."/>
            <person name="Tanguay P."/>
            <person name="Tuskan G.A."/>
            <person name="Henrissat B."/>
            <person name="Van de Peer Y."/>
            <person name="Rouze P."/>
            <person name="Ellis J.G."/>
            <person name="Dodds P.N."/>
            <person name="Schein J.E."/>
            <person name="Zhong S."/>
            <person name="Hamelin R.C."/>
            <person name="Grigoriev I.V."/>
            <person name="Szabo L.J."/>
            <person name="Martin F."/>
        </authorList>
    </citation>
    <scope>NUCLEOTIDE SEQUENCE [LARGE SCALE GENOMIC DNA]</scope>
    <source>
        <strain evidence="2">98AG31 / pathotype 3-4-7</strain>
    </source>
</reference>
<dbReference type="GeneID" id="18937115"/>
<dbReference type="SUPFAM" id="SSF56672">
    <property type="entry name" value="DNA/RNA polymerases"/>
    <property type="match status" value="1"/>
</dbReference>
<protein>
    <submittedName>
        <fullName evidence="1">Uncharacterized protein</fullName>
    </submittedName>
</protein>
<sequence length="422" mass="47172">MGSALIHADTDEFTECAMLSTATNNTPGNSTAINCSQPNGAIKASVLADMNKILTDHHAVNFGLQKYRHGLEWDWAHPRGYLVAIKDSITAQPLPKAPPLTEDKCAAYAPRQYPDTFKVVCPVDIPIFQHLLAKHPNRPFVDSVVHGLTHGFWPMASIPSDEVVDHPNHKVCYEHPEVLTTTRDEEVAAGRFSSPFHHLLPGMKVSPLLLASKPGSNKLCMCTNMSFGQPSLNDLIDKDKAHVSYSPLATFGPYMKEVPFAAALLILWKSDVAWAYQNMPMHPQWQIRQIIKIANLYYGDRCTNFGLAASPKIWCSFFSLVLWIAINRLRGVKMLLNQALLLLLFDTINLPWVWKKQLSGQQLKIIGHYVNAVRLSFSLSPEKKAALDKNLQTFTAQTAHRLRVWQSTLGWASWGLNAIPYG</sequence>
<evidence type="ECO:0000313" key="1">
    <source>
        <dbReference type="EMBL" id="EGF98895.1"/>
    </source>
</evidence>
<dbReference type="KEGG" id="mlr:MELLADRAFT_95065"/>
<accession>F4S8Z7</accession>
<dbReference type="AlphaFoldDB" id="F4S8Z7"/>
<dbReference type="RefSeq" id="XP_007417840.1">
    <property type="nucleotide sequence ID" value="XM_007417778.1"/>
</dbReference>
<organism evidence="2">
    <name type="scientific">Melampsora larici-populina (strain 98AG31 / pathotype 3-4-7)</name>
    <name type="common">Poplar leaf rust fungus</name>
    <dbReference type="NCBI Taxonomy" id="747676"/>
    <lineage>
        <taxon>Eukaryota</taxon>
        <taxon>Fungi</taxon>
        <taxon>Dikarya</taxon>
        <taxon>Basidiomycota</taxon>
        <taxon>Pucciniomycotina</taxon>
        <taxon>Pucciniomycetes</taxon>
        <taxon>Pucciniales</taxon>
        <taxon>Melampsoraceae</taxon>
        <taxon>Melampsora</taxon>
    </lineage>
</organism>
<dbReference type="STRING" id="747676.F4S8Z7"/>
<dbReference type="Proteomes" id="UP000001072">
    <property type="component" value="Unassembled WGS sequence"/>
</dbReference>
<dbReference type="InterPro" id="IPR043502">
    <property type="entry name" value="DNA/RNA_pol_sf"/>
</dbReference>
<dbReference type="OrthoDB" id="3254233at2759"/>
<dbReference type="HOGENOM" id="CLU_006058_2_2_1"/>
<gene>
    <name evidence="1" type="ORF">MELLADRAFT_95065</name>
</gene>
<keyword evidence="2" id="KW-1185">Reference proteome</keyword>
<evidence type="ECO:0000313" key="2">
    <source>
        <dbReference type="Proteomes" id="UP000001072"/>
    </source>
</evidence>
<dbReference type="EMBL" id="GL883167">
    <property type="protein sequence ID" value="EGF98895.1"/>
    <property type="molecule type" value="Genomic_DNA"/>
</dbReference>